<dbReference type="PANTHER" id="PTHR31744:SF210">
    <property type="entry name" value="NAC DOMAIN-CONTAINING PROTEIN 86-LIKE"/>
    <property type="match status" value="1"/>
</dbReference>
<sequence length="404" mass="45763">MLIPGFRFYPTDEELVMYHLQRKVLGKKRFQVIGEIYIYRYAPWDLPDRSLLRTGDLKWYFFCPVEKKYAGSVRRNRSTDLGCWTTSGKDRKVYHNSVVVGTIRSLIFYKGKSPNAERTDWVMHEYKLEGKEWAEKGIAQDMYVLCVIFNKDGLGPKNGAQYGAPFKEEDWDSEEEVELGDRHFSSIGASTLALATQDNPSTSHVPLNYAPEDMSVGQYTSCPLETLPPVHHTMVADTNANVEASQIVAENDDILEMLDVFFEESELLAQQPENSDRVDSPNKVEGVQTDNFIDGNDFFEDLDNLAGLDQPESNAIPSGLPAAFYGEQTFPDDNLPYLELRDFDDPLNSLGGFDSIKQIDNNTEYTNNYNYESENFQHPSNGSNVHISKTMSPKTCQSGHSDSE</sequence>
<evidence type="ECO:0000256" key="4">
    <source>
        <dbReference type="ARBA" id="ARBA00023242"/>
    </source>
</evidence>
<dbReference type="PROSITE" id="PS51005">
    <property type="entry name" value="NAC"/>
    <property type="match status" value="1"/>
</dbReference>
<protein>
    <recommendedName>
        <fullName evidence="6">NAC domain-containing protein</fullName>
    </recommendedName>
</protein>
<keyword evidence="2" id="KW-0238">DNA-binding</keyword>
<dbReference type="AlphaFoldDB" id="A0AAV8TSL1"/>
<evidence type="ECO:0000259" key="6">
    <source>
        <dbReference type="PROSITE" id="PS51005"/>
    </source>
</evidence>
<dbReference type="SUPFAM" id="SSF101941">
    <property type="entry name" value="NAC domain"/>
    <property type="match status" value="1"/>
</dbReference>
<dbReference type="Proteomes" id="UP001159364">
    <property type="component" value="Linkage Group LG03"/>
</dbReference>
<gene>
    <name evidence="7" type="ORF">K2173_000953</name>
</gene>
<comment type="caution">
    <text evidence="7">The sequence shown here is derived from an EMBL/GenBank/DDBJ whole genome shotgun (WGS) entry which is preliminary data.</text>
</comment>
<dbReference type="GO" id="GO:0006355">
    <property type="term" value="P:regulation of DNA-templated transcription"/>
    <property type="evidence" value="ECO:0007669"/>
    <property type="project" value="InterPro"/>
</dbReference>
<keyword evidence="4" id="KW-0539">Nucleus</keyword>
<organism evidence="7 8">
    <name type="scientific">Erythroxylum novogranatense</name>
    <dbReference type="NCBI Taxonomy" id="1862640"/>
    <lineage>
        <taxon>Eukaryota</taxon>
        <taxon>Viridiplantae</taxon>
        <taxon>Streptophyta</taxon>
        <taxon>Embryophyta</taxon>
        <taxon>Tracheophyta</taxon>
        <taxon>Spermatophyta</taxon>
        <taxon>Magnoliopsida</taxon>
        <taxon>eudicotyledons</taxon>
        <taxon>Gunneridae</taxon>
        <taxon>Pentapetalae</taxon>
        <taxon>rosids</taxon>
        <taxon>fabids</taxon>
        <taxon>Malpighiales</taxon>
        <taxon>Erythroxylaceae</taxon>
        <taxon>Erythroxylum</taxon>
    </lineage>
</organism>
<dbReference type="InterPro" id="IPR036093">
    <property type="entry name" value="NAC_dom_sf"/>
</dbReference>
<keyword evidence="1" id="KW-0805">Transcription regulation</keyword>
<evidence type="ECO:0000256" key="3">
    <source>
        <dbReference type="ARBA" id="ARBA00023163"/>
    </source>
</evidence>
<name>A0AAV8TSL1_9ROSI</name>
<reference evidence="7 8" key="1">
    <citation type="submission" date="2021-09" db="EMBL/GenBank/DDBJ databases">
        <title>Genomic insights and catalytic innovation underlie evolution of tropane alkaloids biosynthesis.</title>
        <authorList>
            <person name="Wang Y.-J."/>
            <person name="Tian T."/>
            <person name="Huang J.-P."/>
            <person name="Huang S.-X."/>
        </authorList>
    </citation>
    <scope>NUCLEOTIDE SEQUENCE [LARGE SCALE GENOMIC DNA]</scope>
    <source>
        <strain evidence="7">KIB-2018</strain>
        <tissue evidence="7">Leaf</tissue>
    </source>
</reference>
<dbReference type="Gene3D" id="2.170.150.80">
    <property type="entry name" value="NAC domain"/>
    <property type="match status" value="1"/>
</dbReference>
<dbReference type="EMBL" id="JAIWQS010000003">
    <property type="protein sequence ID" value="KAJ8769178.1"/>
    <property type="molecule type" value="Genomic_DNA"/>
</dbReference>
<dbReference type="Pfam" id="PF02365">
    <property type="entry name" value="NAM"/>
    <property type="match status" value="1"/>
</dbReference>
<keyword evidence="3" id="KW-0804">Transcription</keyword>
<accession>A0AAV8TSL1</accession>
<evidence type="ECO:0000256" key="5">
    <source>
        <dbReference type="SAM" id="MobiDB-lite"/>
    </source>
</evidence>
<dbReference type="PANTHER" id="PTHR31744">
    <property type="entry name" value="PROTEIN CUP-SHAPED COTYLEDON 2-RELATED"/>
    <property type="match status" value="1"/>
</dbReference>
<dbReference type="GO" id="GO:0003677">
    <property type="term" value="F:DNA binding"/>
    <property type="evidence" value="ECO:0007669"/>
    <property type="project" value="UniProtKB-KW"/>
</dbReference>
<evidence type="ECO:0000256" key="1">
    <source>
        <dbReference type="ARBA" id="ARBA00023015"/>
    </source>
</evidence>
<dbReference type="InterPro" id="IPR003441">
    <property type="entry name" value="NAC-dom"/>
</dbReference>
<keyword evidence="8" id="KW-1185">Reference proteome</keyword>
<feature type="domain" description="NAC" evidence="6">
    <location>
        <begin position="2"/>
        <end position="151"/>
    </location>
</feature>
<proteinExistence type="predicted"/>
<evidence type="ECO:0000313" key="8">
    <source>
        <dbReference type="Proteomes" id="UP001159364"/>
    </source>
</evidence>
<evidence type="ECO:0000313" key="7">
    <source>
        <dbReference type="EMBL" id="KAJ8769178.1"/>
    </source>
</evidence>
<feature type="region of interest" description="Disordered" evidence="5">
    <location>
        <begin position="376"/>
        <end position="404"/>
    </location>
</feature>
<evidence type="ECO:0000256" key="2">
    <source>
        <dbReference type="ARBA" id="ARBA00023125"/>
    </source>
</evidence>